<sequence length="165" mass="19694">MGGSIMLLGLLWFFLYKKRDVLGQPKNHDQNCHSNLHHVYPRSRIPRKYRAKLLGNWIVIRVPIRTHNYFHTIFGNRTPEEQIRHLRKMCDENGILDGLIYNIFKLCFDEIFGGRRNFTEMVEVFKQWDLPEETKARSSEKLARVRRILNDEIGGGIRIRRFKLN</sequence>
<accession>A0A1F5C9T4</accession>
<dbReference type="Proteomes" id="UP000177197">
    <property type="component" value="Unassembled WGS sequence"/>
</dbReference>
<evidence type="ECO:0000313" key="1">
    <source>
        <dbReference type="EMBL" id="OGD39625.1"/>
    </source>
</evidence>
<evidence type="ECO:0000313" key="2">
    <source>
        <dbReference type="Proteomes" id="UP000177197"/>
    </source>
</evidence>
<organism evidence="1 2">
    <name type="scientific">Candidatus Azambacteria bacterium RIFCSPLOWO2_02_FULL_44_14</name>
    <dbReference type="NCBI Taxonomy" id="1797306"/>
    <lineage>
        <taxon>Bacteria</taxon>
        <taxon>Candidatus Azamiibacteriota</taxon>
    </lineage>
</organism>
<proteinExistence type="predicted"/>
<dbReference type="EMBL" id="MEYV01000022">
    <property type="protein sequence ID" value="OGD39625.1"/>
    <property type="molecule type" value="Genomic_DNA"/>
</dbReference>
<comment type="caution">
    <text evidence="1">The sequence shown here is derived from an EMBL/GenBank/DDBJ whole genome shotgun (WGS) entry which is preliminary data.</text>
</comment>
<reference evidence="1 2" key="1">
    <citation type="journal article" date="2016" name="Nat. Commun.">
        <title>Thousands of microbial genomes shed light on interconnected biogeochemical processes in an aquifer system.</title>
        <authorList>
            <person name="Anantharaman K."/>
            <person name="Brown C.T."/>
            <person name="Hug L.A."/>
            <person name="Sharon I."/>
            <person name="Castelle C.J."/>
            <person name="Probst A.J."/>
            <person name="Thomas B.C."/>
            <person name="Singh A."/>
            <person name="Wilkins M.J."/>
            <person name="Karaoz U."/>
            <person name="Brodie E.L."/>
            <person name="Williams K.H."/>
            <person name="Hubbard S.S."/>
            <person name="Banfield J.F."/>
        </authorList>
    </citation>
    <scope>NUCLEOTIDE SEQUENCE [LARGE SCALE GENOMIC DNA]</scope>
</reference>
<protein>
    <submittedName>
        <fullName evidence="1">Uncharacterized protein</fullName>
    </submittedName>
</protein>
<dbReference type="AlphaFoldDB" id="A0A1F5C9T4"/>
<gene>
    <name evidence="1" type="ORF">A3I30_03960</name>
</gene>
<name>A0A1F5C9T4_9BACT</name>